<keyword evidence="4" id="KW-0488">Methylation</keyword>
<evidence type="ECO:0000256" key="6">
    <source>
        <dbReference type="ARBA" id="ARBA00022692"/>
    </source>
</evidence>
<evidence type="ECO:0000256" key="9">
    <source>
        <dbReference type="ARBA" id="ARBA00025772"/>
    </source>
</evidence>
<keyword evidence="5" id="KW-0997">Cell inner membrane</keyword>
<feature type="transmembrane region" description="Helical" evidence="11">
    <location>
        <begin position="30"/>
        <end position="52"/>
    </location>
</feature>
<evidence type="ECO:0000256" key="1">
    <source>
        <dbReference type="ARBA" id="ARBA00004377"/>
    </source>
</evidence>
<dbReference type="InterPro" id="IPR045584">
    <property type="entry name" value="Pilin-like"/>
</dbReference>
<organism evidence="13 14">
    <name type="scientific">Pseudoxanthomonas sacheonensis</name>
    <dbReference type="NCBI Taxonomy" id="443615"/>
    <lineage>
        <taxon>Bacteria</taxon>
        <taxon>Pseudomonadati</taxon>
        <taxon>Pseudomonadota</taxon>
        <taxon>Gammaproteobacteria</taxon>
        <taxon>Lysobacterales</taxon>
        <taxon>Lysobacteraceae</taxon>
        <taxon>Pseudoxanthomonas</taxon>
    </lineage>
</organism>
<evidence type="ECO:0000313" key="14">
    <source>
        <dbReference type="Proteomes" id="UP001254759"/>
    </source>
</evidence>
<evidence type="ECO:0000256" key="7">
    <source>
        <dbReference type="ARBA" id="ARBA00022989"/>
    </source>
</evidence>
<dbReference type="InterPro" id="IPR012902">
    <property type="entry name" value="N_methyl_site"/>
</dbReference>
<evidence type="ECO:0000256" key="8">
    <source>
        <dbReference type="ARBA" id="ARBA00023136"/>
    </source>
</evidence>
<proteinExistence type="inferred from homology"/>
<dbReference type="NCBIfam" id="NF047827">
    <property type="entry name" value="T3SSXpsH"/>
    <property type="match status" value="1"/>
</dbReference>
<keyword evidence="3" id="KW-1003">Cell membrane</keyword>
<keyword evidence="6 11" id="KW-0812">Transmembrane</keyword>
<feature type="domain" description="General secretion pathway GspH" evidence="12">
    <location>
        <begin position="62"/>
        <end position="155"/>
    </location>
</feature>
<dbReference type="Gene3D" id="3.55.40.10">
    <property type="entry name" value="minor pseudopilin epsh domain"/>
    <property type="match status" value="1"/>
</dbReference>
<keyword evidence="14" id="KW-1185">Reference proteome</keyword>
<dbReference type="SUPFAM" id="SSF54523">
    <property type="entry name" value="Pili subunits"/>
    <property type="match status" value="1"/>
</dbReference>
<dbReference type="EMBL" id="JAVDTT010000005">
    <property type="protein sequence ID" value="MDR6843171.1"/>
    <property type="molecule type" value="Genomic_DNA"/>
</dbReference>
<name>A0ABU1RWL9_9GAMM</name>
<comment type="subcellular location">
    <subcellularLocation>
        <location evidence="1">Cell inner membrane</location>
        <topology evidence="1">Single-pass membrane protein</topology>
    </subcellularLocation>
</comment>
<dbReference type="InterPro" id="IPR022346">
    <property type="entry name" value="T2SS_GspH"/>
</dbReference>
<keyword evidence="7 11" id="KW-1133">Transmembrane helix</keyword>
<accession>A0ABU1RWL9</accession>
<dbReference type="Pfam" id="PF12019">
    <property type="entry name" value="GspH"/>
    <property type="match status" value="1"/>
</dbReference>
<evidence type="ECO:0000256" key="11">
    <source>
        <dbReference type="SAM" id="Phobius"/>
    </source>
</evidence>
<comment type="similarity">
    <text evidence="9">Belongs to the GSP H family.</text>
</comment>
<evidence type="ECO:0000256" key="4">
    <source>
        <dbReference type="ARBA" id="ARBA00022481"/>
    </source>
</evidence>
<evidence type="ECO:0000256" key="10">
    <source>
        <dbReference type="ARBA" id="ARBA00030775"/>
    </source>
</evidence>
<gene>
    <name evidence="13" type="ORF">J2W94_003478</name>
</gene>
<keyword evidence="8 11" id="KW-0472">Membrane</keyword>
<protein>
    <recommendedName>
        <fullName evidence="2">Type II secretion system protein H</fullName>
    </recommendedName>
    <alternativeName>
        <fullName evidence="10">General secretion pathway protein H</fullName>
    </alternativeName>
</protein>
<dbReference type="PROSITE" id="PS00409">
    <property type="entry name" value="PROKAR_NTER_METHYL"/>
    <property type="match status" value="1"/>
</dbReference>
<evidence type="ECO:0000259" key="12">
    <source>
        <dbReference type="Pfam" id="PF12019"/>
    </source>
</evidence>
<reference evidence="13 14" key="1">
    <citation type="submission" date="2023-07" db="EMBL/GenBank/DDBJ databases">
        <title>Sorghum-associated microbial communities from plants grown in Nebraska, USA.</title>
        <authorList>
            <person name="Schachtman D."/>
        </authorList>
    </citation>
    <scope>NUCLEOTIDE SEQUENCE [LARGE SCALE GENOMIC DNA]</scope>
    <source>
        <strain evidence="13 14">BE107</strain>
    </source>
</reference>
<dbReference type="NCBIfam" id="TIGR02532">
    <property type="entry name" value="IV_pilin_GFxxxE"/>
    <property type="match status" value="1"/>
</dbReference>
<evidence type="ECO:0000256" key="3">
    <source>
        <dbReference type="ARBA" id="ARBA00022475"/>
    </source>
</evidence>
<evidence type="ECO:0000256" key="5">
    <source>
        <dbReference type="ARBA" id="ARBA00022519"/>
    </source>
</evidence>
<dbReference type="Proteomes" id="UP001254759">
    <property type="component" value="Unassembled WGS sequence"/>
</dbReference>
<comment type="caution">
    <text evidence="13">The sequence shown here is derived from an EMBL/GenBank/DDBJ whole genome shotgun (WGS) entry which is preliminary data.</text>
</comment>
<sequence length="171" mass="18241">MERGRIKRTCLRQPPVGSLRKPRGVSLLEMLLVVALIAIAGMLAAMVLTGGLDGMRLRSSSKEIAAQLRYARAQAIATGQPQRFVIDPARHQWQGSNQRHGNIPPSLGVEFTGAREAQARAGEGGILFFPDGASTGGRLQLSAKKAAWRIDVAWLTGEVRLARAPGAGSPP</sequence>
<evidence type="ECO:0000313" key="13">
    <source>
        <dbReference type="EMBL" id="MDR6843171.1"/>
    </source>
</evidence>
<dbReference type="RefSeq" id="WP_430540647.1">
    <property type="nucleotide sequence ID" value="NZ_JAVDTT010000005.1"/>
</dbReference>
<evidence type="ECO:0000256" key="2">
    <source>
        <dbReference type="ARBA" id="ARBA00021549"/>
    </source>
</evidence>